<dbReference type="EMBL" id="FNZN01000005">
    <property type="protein sequence ID" value="SEL74470.1"/>
    <property type="molecule type" value="Genomic_DNA"/>
</dbReference>
<proteinExistence type="inferred from homology"/>
<feature type="domain" description="AMP-dependent synthetase/ligase" evidence="3">
    <location>
        <begin position="56"/>
        <end position="204"/>
    </location>
</feature>
<dbReference type="Gene3D" id="3.40.50.12780">
    <property type="entry name" value="N-terminal domain of ligase-like"/>
    <property type="match status" value="1"/>
</dbReference>
<gene>
    <name evidence="4" type="ORF">SAMN04488008_10576</name>
</gene>
<sequence>MYKVKIHPSFCINGKGLLVDDLLEFGYSYIKEGEEFEKYIGEFVLDWIDNSSKVTVHTSGSTGTPKTITLKKEQMINSALATGRYFNIFSGDSALLCLPATYIAGKMMLVRAMVLGLDLYIVPPTSTPLNGIDKTFEFGAMVPLQALNSLSSLHQVKILIIGGASISSDLIDKLKAIDNNSFETYGMTETITHIAVKPLNKLNKSNVPFKTLPDVEISKDDRDCLVINSPKIAEEIVITNDVVELVSDNEFRWLGRYDNMINSGGIKLNPEQIESKLSDILHQSFFISSLPDPKLGEQVVLILEGEVDKGNIMKHLIASKVLNKYELPRLIKAIPKFLRTDSGKIKRKETIALLKS</sequence>
<evidence type="ECO:0000259" key="3">
    <source>
        <dbReference type="Pfam" id="PF00501"/>
    </source>
</evidence>
<keyword evidence="5" id="KW-1185">Reference proteome</keyword>
<dbReference type="RefSeq" id="WP_091624670.1">
    <property type="nucleotide sequence ID" value="NZ_FNZN01000005.1"/>
</dbReference>
<evidence type="ECO:0000313" key="4">
    <source>
        <dbReference type="EMBL" id="SEL74470.1"/>
    </source>
</evidence>
<dbReference type="PANTHER" id="PTHR43201">
    <property type="entry name" value="ACYL-COA SYNTHETASE"/>
    <property type="match status" value="1"/>
</dbReference>
<organism evidence="4 5">
    <name type="scientific">Maribacter orientalis</name>
    <dbReference type="NCBI Taxonomy" id="228957"/>
    <lineage>
        <taxon>Bacteria</taxon>
        <taxon>Pseudomonadati</taxon>
        <taxon>Bacteroidota</taxon>
        <taxon>Flavobacteriia</taxon>
        <taxon>Flavobacteriales</taxon>
        <taxon>Flavobacteriaceae</taxon>
        <taxon>Maribacter</taxon>
    </lineage>
</organism>
<dbReference type="InterPro" id="IPR045851">
    <property type="entry name" value="AMP-bd_C_sf"/>
</dbReference>
<comment type="similarity">
    <text evidence="1">Belongs to the ATP-dependent AMP-binding enzyme family.</text>
</comment>
<dbReference type="InterPro" id="IPR042099">
    <property type="entry name" value="ANL_N_sf"/>
</dbReference>
<dbReference type="GO" id="GO:0006631">
    <property type="term" value="P:fatty acid metabolic process"/>
    <property type="evidence" value="ECO:0007669"/>
    <property type="project" value="TreeGrafter"/>
</dbReference>
<evidence type="ECO:0000256" key="1">
    <source>
        <dbReference type="ARBA" id="ARBA00006432"/>
    </source>
</evidence>
<dbReference type="OrthoDB" id="8870348at2"/>
<dbReference type="PANTHER" id="PTHR43201:SF5">
    <property type="entry name" value="MEDIUM-CHAIN ACYL-COA LIGASE ACSF2, MITOCHONDRIAL"/>
    <property type="match status" value="1"/>
</dbReference>
<dbReference type="Pfam" id="PF00501">
    <property type="entry name" value="AMP-binding"/>
    <property type="match status" value="1"/>
</dbReference>
<dbReference type="SUPFAM" id="SSF56801">
    <property type="entry name" value="Acetyl-CoA synthetase-like"/>
    <property type="match status" value="1"/>
</dbReference>
<reference evidence="5" key="1">
    <citation type="submission" date="2016-10" db="EMBL/GenBank/DDBJ databases">
        <authorList>
            <person name="Varghese N."/>
            <person name="Submissions S."/>
        </authorList>
    </citation>
    <scope>NUCLEOTIDE SEQUENCE [LARGE SCALE GENOMIC DNA]</scope>
    <source>
        <strain evidence="5">DSM 16471</strain>
    </source>
</reference>
<evidence type="ECO:0000256" key="2">
    <source>
        <dbReference type="ARBA" id="ARBA00022598"/>
    </source>
</evidence>
<evidence type="ECO:0000313" key="5">
    <source>
        <dbReference type="Proteomes" id="UP000198990"/>
    </source>
</evidence>
<dbReference type="Proteomes" id="UP000198990">
    <property type="component" value="Unassembled WGS sequence"/>
</dbReference>
<dbReference type="Gene3D" id="3.30.300.30">
    <property type="match status" value="1"/>
</dbReference>
<dbReference type="AlphaFoldDB" id="A0A1H7SPA3"/>
<protein>
    <submittedName>
        <fullName evidence="4">O-succinylbenzoic acid--CoA ligase</fullName>
    </submittedName>
</protein>
<dbReference type="STRING" id="228957.SAMN04488008_10576"/>
<accession>A0A1H7SPA3</accession>
<keyword evidence="2 4" id="KW-0436">Ligase</keyword>
<name>A0A1H7SPA3_9FLAO</name>
<dbReference type="GO" id="GO:0031956">
    <property type="term" value="F:medium-chain fatty acid-CoA ligase activity"/>
    <property type="evidence" value="ECO:0007669"/>
    <property type="project" value="TreeGrafter"/>
</dbReference>
<dbReference type="InterPro" id="IPR000873">
    <property type="entry name" value="AMP-dep_synth/lig_dom"/>
</dbReference>